<sequence length="95" mass="10556">MKTGSKTSGQATVLYLQRDESLTHARFGFIVSKAVAGAIGRNLIKRRLRAIAKEILENHPKGFNAVIRAMPEAKGFEWNRLHQEVLSNVNAALNK</sequence>
<dbReference type="GO" id="GO:0000049">
    <property type="term" value="F:tRNA binding"/>
    <property type="evidence" value="ECO:0007669"/>
    <property type="project" value="InterPro"/>
</dbReference>
<evidence type="ECO:0000313" key="8">
    <source>
        <dbReference type="EMBL" id="CAB4607610.1"/>
    </source>
</evidence>
<evidence type="ECO:0000256" key="6">
    <source>
        <dbReference type="ARBA" id="ARBA00022884"/>
    </source>
</evidence>
<dbReference type="GO" id="GO:0004526">
    <property type="term" value="F:ribonuclease P activity"/>
    <property type="evidence" value="ECO:0007669"/>
    <property type="project" value="InterPro"/>
</dbReference>
<dbReference type="EMBL" id="CAEZSN010000067">
    <property type="protein sequence ID" value="CAB4544152.1"/>
    <property type="molecule type" value="Genomic_DNA"/>
</dbReference>
<dbReference type="NCBIfam" id="TIGR00188">
    <property type="entry name" value="rnpA"/>
    <property type="match status" value="1"/>
</dbReference>
<comment type="function">
    <text evidence="1">RNaseP catalyzes the removal of the 5'-leader sequence from pre-tRNA to produce the mature 5'-terminus. It can also cleave other RNA substrates such as 4.5S RNA. The protein component plays an auxiliary but essential role in vivo by binding to the 5'-leader sequence and broadening the substrate specificity of the ribozyme.</text>
</comment>
<dbReference type="InterPro" id="IPR000100">
    <property type="entry name" value="RNase_P"/>
</dbReference>
<accession>A0A6J6H4L8</accession>
<reference evidence="8" key="1">
    <citation type="submission" date="2020-05" db="EMBL/GenBank/DDBJ databases">
        <authorList>
            <person name="Chiriac C."/>
            <person name="Salcher M."/>
            <person name="Ghai R."/>
            <person name="Kavagutti S V."/>
        </authorList>
    </citation>
    <scope>NUCLEOTIDE SEQUENCE</scope>
</reference>
<dbReference type="Pfam" id="PF00825">
    <property type="entry name" value="Ribonuclease_P"/>
    <property type="match status" value="1"/>
</dbReference>
<keyword evidence="4" id="KW-0255">Endonuclease</keyword>
<keyword evidence="6" id="KW-0694">RNA-binding</keyword>
<dbReference type="PANTHER" id="PTHR33992:SF1">
    <property type="entry name" value="RIBONUCLEASE P PROTEIN COMPONENT"/>
    <property type="match status" value="1"/>
</dbReference>
<dbReference type="PROSITE" id="PS00648">
    <property type="entry name" value="RIBONUCLEASE_P"/>
    <property type="match status" value="1"/>
</dbReference>
<keyword evidence="5" id="KW-0378">Hydrolase</keyword>
<organism evidence="8">
    <name type="scientific">freshwater metagenome</name>
    <dbReference type="NCBI Taxonomy" id="449393"/>
    <lineage>
        <taxon>unclassified sequences</taxon>
        <taxon>metagenomes</taxon>
        <taxon>ecological metagenomes</taxon>
    </lineage>
</organism>
<dbReference type="PANTHER" id="PTHR33992">
    <property type="entry name" value="RIBONUCLEASE P PROTEIN COMPONENT"/>
    <property type="match status" value="1"/>
</dbReference>
<evidence type="ECO:0000313" key="7">
    <source>
        <dbReference type="EMBL" id="CAB4544152.1"/>
    </source>
</evidence>
<dbReference type="AlphaFoldDB" id="A0A6J6H4L8"/>
<dbReference type="InterPro" id="IPR020539">
    <property type="entry name" value="RNase_P_CS"/>
</dbReference>
<keyword evidence="2" id="KW-0819">tRNA processing</keyword>
<dbReference type="InterPro" id="IPR020568">
    <property type="entry name" value="Ribosomal_Su5_D2-typ_SF"/>
</dbReference>
<dbReference type="GO" id="GO:0030677">
    <property type="term" value="C:ribonuclease P complex"/>
    <property type="evidence" value="ECO:0007669"/>
    <property type="project" value="TreeGrafter"/>
</dbReference>
<name>A0A6J6H4L8_9ZZZZ</name>
<dbReference type="EMBL" id="CAEZUR010000039">
    <property type="protein sequence ID" value="CAB4607610.1"/>
    <property type="molecule type" value="Genomic_DNA"/>
</dbReference>
<evidence type="ECO:0000256" key="3">
    <source>
        <dbReference type="ARBA" id="ARBA00022722"/>
    </source>
</evidence>
<keyword evidence="3" id="KW-0540">Nuclease</keyword>
<proteinExistence type="predicted"/>
<evidence type="ECO:0000256" key="4">
    <source>
        <dbReference type="ARBA" id="ARBA00022759"/>
    </source>
</evidence>
<evidence type="ECO:0000256" key="5">
    <source>
        <dbReference type="ARBA" id="ARBA00022801"/>
    </source>
</evidence>
<evidence type="ECO:0000256" key="2">
    <source>
        <dbReference type="ARBA" id="ARBA00022694"/>
    </source>
</evidence>
<evidence type="ECO:0000256" key="1">
    <source>
        <dbReference type="ARBA" id="ARBA00002663"/>
    </source>
</evidence>
<gene>
    <name evidence="7" type="ORF">UFOPK1433_00679</name>
    <name evidence="8" type="ORF">UFOPK1843_00609</name>
</gene>
<dbReference type="SUPFAM" id="SSF54211">
    <property type="entry name" value="Ribosomal protein S5 domain 2-like"/>
    <property type="match status" value="1"/>
</dbReference>
<dbReference type="GO" id="GO:0042781">
    <property type="term" value="F:3'-tRNA processing endoribonuclease activity"/>
    <property type="evidence" value="ECO:0007669"/>
    <property type="project" value="TreeGrafter"/>
</dbReference>
<dbReference type="InterPro" id="IPR014721">
    <property type="entry name" value="Ribsml_uS5_D2-typ_fold_subgr"/>
</dbReference>
<dbReference type="Gene3D" id="3.30.230.10">
    <property type="match status" value="1"/>
</dbReference>
<protein>
    <submittedName>
        <fullName evidence="8">Unannotated protein</fullName>
    </submittedName>
</protein>